<dbReference type="EMBL" id="LWGR01000003">
    <property type="protein sequence ID" value="KZM75469.1"/>
    <property type="molecule type" value="Genomic_DNA"/>
</dbReference>
<reference evidence="2 3" key="1">
    <citation type="submission" date="2016-04" db="EMBL/GenBank/DDBJ databases">
        <authorList>
            <person name="Evans L.H."/>
            <person name="Alamgir A."/>
            <person name="Owens N."/>
            <person name="Weber N.D."/>
            <person name="Virtaneva K."/>
            <person name="Barbian K."/>
            <person name="Babar A."/>
            <person name="Rosenke K."/>
        </authorList>
    </citation>
    <scope>NUCLEOTIDE SEQUENCE [LARGE SCALE GENOMIC DNA]</scope>
    <source>
        <strain evidence="2 3">IFM 0406</strain>
    </source>
</reference>
<comment type="caution">
    <text evidence="2">The sequence shown here is derived from an EMBL/GenBank/DDBJ whole genome shotgun (WGS) entry which is preliminary data.</text>
</comment>
<protein>
    <submittedName>
        <fullName evidence="2">Uncharacterized protein</fullName>
    </submittedName>
</protein>
<accession>A0A161WEX9</accession>
<evidence type="ECO:0000313" key="2">
    <source>
        <dbReference type="EMBL" id="KZM75469.1"/>
    </source>
</evidence>
<gene>
    <name evidence="2" type="ORF">AWN90_18995</name>
</gene>
<organism evidence="2 3">
    <name type="scientific">Nocardia terpenica</name>
    <dbReference type="NCBI Taxonomy" id="455432"/>
    <lineage>
        <taxon>Bacteria</taxon>
        <taxon>Bacillati</taxon>
        <taxon>Actinomycetota</taxon>
        <taxon>Actinomycetes</taxon>
        <taxon>Mycobacteriales</taxon>
        <taxon>Nocardiaceae</taxon>
        <taxon>Nocardia</taxon>
    </lineage>
</organism>
<proteinExistence type="predicted"/>
<dbReference type="RefSeq" id="WP_156674182.1">
    <property type="nucleotide sequence ID" value="NZ_JABMCZ010000001.1"/>
</dbReference>
<dbReference type="Proteomes" id="UP000076512">
    <property type="component" value="Unassembled WGS sequence"/>
</dbReference>
<feature type="transmembrane region" description="Helical" evidence="1">
    <location>
        <begin position="12"/>
        <end position="35"/>
    </location>
</feature>
<keyword evidence="3" id="KW-1185">Reference proteome</keyword>
<sequence>MKDMYTHPSKPVLVMRIALMLGIGVLGALGAIVAAAFSNPLVLLVGVGLTATGVFGPFAEVRRFRQ</sequence>
<keyword evidence="1" id="KW-0472">Membrane</keyword>
<feature type="transmembrane region" description="Helical" evidence="1">
    <location>
        <begin position="41"/>
        <end position="59"/>
    </location>
</feature>
<keyword evidence="1" id="KW-1133">Transmembrane helix</keyword>
<name>A0A161WEX9_9NOCA</name>
<evidence type="ECO:0000256" key="1">
    <source>
        <dbReference type="SAM" id="Phobius"/>
    </source>
</evidence>
<dbReference type="AlphaFoldDB" id="A0A161WEX9"/>
<keyword evidence="1" id="KW-0812">Transmembrane</keyword>
<evidence type="ECO:0000313" key="3">
    <source>
        <dbReference type="Proteomes" id="UP000076512"/>
    </source>
</evidence>